<dbReference type="RefSeq" id="WP_192216115.1">
    <property type="nucleotide sequence ID" value="NZ_BPQF01000024.1"/>
</dbReference>
<keyword evidence="6" id="KW-1185">Reference proteome</keyword>
<dbReference type="Gene3D" id="3.30.429.10">
    <property type="entry name" value="Macrophage Migration Inhibitory Factor"/>
    <property type="match status" value="2"/>
</dbReference>
<dbReference type="InterPro" id="IPR004370">
    <property type="entry name" value="4-OT-like_dom"/>
</dbReference>
<dbReference type="GO" id="GO:0016853">
    <property type="term" value="F:isomerase activity"/>
    <property type="evidence" value="ECO:0007669"/>
    <property type="project" value="UniProtKB-KW"/>
</dbReference>
<evidence type="ECO:0000259" key="3">
    <source>
        <dbReference type="Pfam" id="PF01361"/>
    </source>
</evidence>
<dbReference type="SUPFAM" id="SSF55331">
    <property type="entry name" value="Tautomerase/MIF"/>
    <property type="match status" value="1"/>
</dbReference>
<reference evidence="4" key="2">
    <citation type="submission" date="2019-12" db="EMBL/GenBank/DDBJ databases">
        <authorList>
            <person name="Cremers G."/>
        </authorList>
    </citation>
    <scope>NUCLEOTIDE SEQUENCE</scope>
    <source>
        <strain evidence="4">Mbul2</strain>
    </source>
</reference>
<accession>A0A679JSJ7</accession>
<dbReference type="PANTHER" id="PTHR35530">
    <property type="entry name" value="TAUTOMERASE-RELATED"/>
    <property type="match status" value="1"/>
</dbReference>
<evidence type="ECO:0000256" key="1">
    <source>
        <dbReference type="ARBA" id="ARBA00006723"/>
    </source>
</evidence>
<dbReference type="EMBL" id="BPQF01000024">
    <property type="protein sequence ID" value="GJD41471.1"/>
    <property type="molecule type" value="Genomic_DNA"/>
</dbReference>
<dbReference type="Proteomes" id="UP001055307">
    <property type="component" value="Unassembled WGS sequence"/>
</dbReference>
<dbReference type="EMBL" id="LR743511">
    <property type="protein sequence ID" value="CAA2143362.1"/>
    <property type="molecule type" value="Genomic_DNA"/>
</dbReference>
<dbReference type="AlphaFoldDB" id="A0A679JSJ7"/>
<feature type="domain" description="4-oxalocrotonate tautomerase-like" evidence="3">
    <location>
        <begin position="2"/>
        <end position="60"/>
    </location>
</feature>
<evidence type="ECO:0000313" key="5">
    <source>
        <dbReference type="EMBL" id="GJD41471.1"/>
    </source>
</evidence>
<evidence type="ECO:0000256" key="2">
    <source>
        <dbReference type="ARBA" id="ARBA00023235"/>
    </source>
</evidence>
<comment type="similarity">
    <text evidence="1">Belongs to the 4-oxalocrotonate tautomerase family.</text>
</comment>
<dbReference type="PANTHER" id="PTHR35530:SF1">
    <property type="entry name" value="2-HYDROXYMUCONATE TAUTOMERASE"/>
    <property type="match status" value="1"/>
</dbReference>
<evidence type="ECO:0000313" key="6">
    <source>
        <dbReference type="Proteomes" id="UP001055307"/>
    </source>
</evidence>
<organism evidence="4">
    <name type="scientific">Methylobacterium bullatum</name>
    <dbReference type="NCBI Taxonomy" id="570505"/>
    <lineage>
        <taxon>Bacteria</taxon>
        <taxon>Pseudomonadati</taxon>
        <taxon>Pseudomonadota</taxon>
        <taxon>Alphaproteobacteria</taxon>
        <taxon>Hyphomicrobiales</taxon>
        <taxon>Methylobacteriaceae</taxon>
        <taxon>Methylobacterium</taxon>
    </lineage>
</organism>
<dbReference type="InterPro" id="IPR014347">
    <property type="entry name" value="Tautomerase/MIF_sf"/>
</dbReference>
<keyword evidence="2" id="KW-0413">Isomerase</keyword>
<evidence type="ECO:0000313" key="4">
    <source>
        <dbReference type="EMBL" id="CAA2143362.1"/>
    </source>
</evidence>
<sequence>MPFVNVTIAGSGIGADRVGRLQSGVTALMADILGKNPDLTAVLVEEVPASGWQVGGRPVEVAAHVQAAITAGTNDAEEKARFIAEANALLHRVLGEALPLATYVVVQEIAADAWGYDGLTQEHRRLTR</sequence>
<protein>
    <recommendedName>
        <fullName evidence="3">4-oxalocrotonate tautomerase-like domain-containing protein</fullName>
    </recommendedName>
</protein>
<reference evidence="5" key="3">
    <citation type="submission" date="2021-08" db="EMBL/GenBank/DDBJ databases">
        <authorList>
            <person name="Tani A."/>
            <person name="Ola A."/>
            <person name="Ogura Y."/>
            <person name="Katsura K."/>
            <person name="Hayashi T."/>
        </authorList>
    </citation>
    <scope>NUCLEOTIDE SEQUENCE</scope>
    <source>
        <strain evidence="5">DSM 21893</strain>
    </source>
</reference>
<name>A0A679JSJ7_9HYPH</name>
<reference evidence="5" key="1">
    <citation type="journal article" date="2016" name="Front. Microbiol.">
        <title>Genome Sequence of the Piezophilic, Mesophilic Sulfate-Reducing Bacterium Desulfovibrio indicus J2T.</title>
        <authorList>
            <person name="Cao J."/>
            <person name="Maignien L."/>
            <person name="Shao Z."/>
            <person name="Alain K."/>
            <person name="Jebbar M."/>
        </authorList>
    </citation>
    <scope>NUCLEOTIDE SEQUENCE</scope>
    <source>
        <strain evidence="5">DSM 21893</strain>
    </source>
</reference>
<proteinExistence type="inferred from homology"/>
<feature type="domain" description="4-oxalocrotonate tautomerase-like" evidence="3">
    <location>
        <begin position="68"/>
        <end position="119"/>
    </location>
</feature>
<gene>
    <name evidence="4" type="ORF">MBLL_02787</name>
    <name evidence="5" type="ORF">OICFNHDK_3954</name>
</gene>
<dbReference type="Pfam" id="PF01361">
    <property type="entry name" value="Tautomerase"/>
    <property type="match status" value="2"/>
</dbReference>